<dbReference type="STRING" id="2656787.A0A370TTC1"/>
<keyword evidence="3" id="KW-1185">Reference proteome</keyword>
<proteinExistence type="predicted"/>
<organism evidence="2 3">
    <name type="scientific">Venustampulla echinocandica</name>
    <dbReference type="NCBI Taxonomy" id="2656787"/>
    <lineage>
        <taxon>Eukaryota</taxon>
        <taxon>Fungi</taxon>
        <taxon>Dikarya</taxon>
        <taxon>Ascomycota</taxon>
        <taxon>Pezizomycotina</taxon>
        <taxon>Leotiomycetes</taxon>
        <taxon>Helotiales</taxon>
        <taxon>Pleuroascaceae</taxon>
        <taxon>Venustampulla</taxon>
    </lineage>
</organism>
<name>A0A370TTC1_9HELO</name>
<gene>
    <name evidence="2" type="ORF">BP5553_03084</name>
</gene>
<dbReference type="Proteomes" id="UP000254866">
    <property type="component" value="Unassembled WGS sequence"/>
</dbReference>
<dbReference type="GO" id="GO:0005829">
    <property type="term" value="C:cytosol"/>
    <property type="evidence" value="ECO:0007669"/>
    <property type="project" value="TreeGrafter"/>
</dbReference>
<feature type="domain" description="Alpha/beta hydrolase fold-3" evidence="1">
    <location>
        <begin position="24"/>
        <end position="76"/>
    </location>
</feature>
<evidence type="ECO:0000313" key="3">
    <source>
        <dbReference type="Proteomes" id="UP000254866"/>
    </source>
</evidence>
<comment type="caution">
    <text evidence="2">The sequence shown here is derived from an EMBL/GenBank/DDBJ whole genome shotgun (WGS) entry which is preliminary data.</text>
</comment>
<dbReference type="GO" id="GO:0004806">
    <property type="term" value="F:triacylglycerol lipase activity"/>
    <property type="evidence" value="ECO:0007669"/>
    <property type="project" value="TreeGrafter"/>
</dbReference>
<reference evidence="2 3" key="1">
    <citation type="journal article" date="2018" name="IMA Fungus">
        <title>IMA Genome-F 9: Draft genome sequence of Annulohypoxylon stygium, Aspergillus mulundensis, Berkeleyomyces basicola (syn. Thielaviopsis basicola), Ceratocystis smalleyi, two Cercospora beticola strains, Coleophoma cylindrospora, Fusarium fracticaudum, Phialophora cf. hyalina, and Morchella septimelata.</title>
        <authorList>
            <person name="Wingfield B.D."/>
            <person name="Bills G.F."/>
            <person name="Dong Y."/>
            <person name="Huang W."/>
            <person name="Nel W.J."/>
            <person name="Swalarsk-Parry B.S."/>
            <person name="Vaghefi N."/>
            <person name="Wilken P.M."/>
            <person name="An Z."/>
            <person name="de Beer Z.W."/>
            <person name="De Vos L."/>
            <person name="Chen L."/>
            <person name="Duong T.A."/>
            <person name="Gao Y."/>
            <person name="Hammerbacher A."/>
            <person name="Kikkert J.R."/>
            <person name="Li Y."/>
            <person name="Li H."/>
            <person name="Li K."/>
            <person name="Li Q."/>
            <person name="Liu X."/>
            <person name="Ma X."/>
            <person name="Naidoo K."/>
            <person name="Pethybridge S.J."/>
            <person name="Sun J."/>
            <person name="Steenkamp E.T."/>
            <person name="van der Nest M.A."/>
            <person name="van Wyk S."/>
            <person name="Wingfield M.J."/>
            <person name="Xiong C."/>
            <person name="Yue Q."/>
            <person name="Zhang X."/>
        </authorList>
    </citation>
    <scope>NUCLEOTIDE SEQUENCE [LARGE SCALE GENOMIC DNA]</scope>
    <source>
        <strain evidence="2 3">BP 5553</strain>
    </source>
</reference>
<dbReference type="SUPFAM" id="SSF53474">
    <property type="entry name" value="alpha/beta-Hydrolases"/>
    <property type="match status" value="1"/>
</dbReference>
<dbReference type="GO" id="GO:0019433">
    <property type="term" value="P:triglyceride catabolic process"/>
    <property type="evidence" value="ECO:0007669"/>
    <property type="project" value="TreeGrafter"/>
</dbReference>
<dbReference type="AlphaFoldDB" id="A0A370TTC1"/>
<dbReference type="OrthoDB" id="408631at2759"/>
<evidence type="ECO:0000259" key="1">
    <source>
        <dbReference type="Pfam" id="PF07859"/>
    </source>
</evidence>
<dbReference type="EMBL" id="NPIC01000002">
    <property type="protein sequence ID" value="RDL38744.1"/>
    <property type="molecule type" value="Genomic_DNA"/>
</dbReference>
<evidence type="ECO:0000313" key="2">
    <source>
        <dbReference type="EMBL" id="RDL38744.1"/>
    </source>
</evidence>
<dbReference type="PANTHER" id="PTHR23025">
    <property type="entry name" value="TRIACYLGLYCEROL LIPASE"/>
    <property type="match status" value="1"/>
</dbReference>
<dbReference type="GeneID" id="43595933"/>
<protein>
    <recommendedName>
        <fullName evidence="1">Alpha/beta hydrolase fold-3 domain-containing protein</fullName>
    </recommendedName>
</protein>
<dbReference type="InterPro" id="IPR029058">
    <property type="entry name" value="AB_hydrolase_fold"/>
</dbReference>
<sequence length="203" mass="22034">MASQARAFSCTFMAVDSLSGRRSSSSNNALRRYANQCQLTAISAGYCLAPEDAHPAGLEAYFDAAAYFVDLGQAEYSAKLLFIEDKLVLNLEALNQFKDAYVPGKDIAERRHPLVSPPYEGMQALAQASKSLPPALLMCRTEDPLPGDTLLMSMKWLITGNEAIVKIHPGSSHDFFAFAGVKVADGGVATVIEFLQEKLQIAR</sequence>
<feature type="domain" description="Alpha/beta hydrolase fold-3" evidence="1">
    <location>
        <begin position="83"/>
        <end position="176"/>
    </location>
</feature>
<dbReference type="InterPro" id="IPR013094">
    <property type="entry name" value="AB_hydrolase_3"/>
</dbReference>
<accession>A0A370TTC1</accession>
<dbReference type="Gene3D" id="3.40.50.1820">
    <property type="entry name" value="alpha/beta hydrolase"/>
    <property type="match status" value="1"/>
</dbReference>
<dbReference type="RefSeq" id="XP_031871400.1">
    <property type="nucleotide sequence ID" value="XM_032011707.1"/>
</dbReference>
<dbReference type="Pfam" id="PF07859">
    <property type="entry name" value="Abhydrolase_3"/>
    <property type="match status" value="2"/>
</dbReference>
<dbReference type="GO" id="GO:0004771">
    <property type="term" value="F:sterol ester esterase activity"/>
    <property type="evidence" value="ECO:0007669"/>
    <property type="project" value="TreeGrafter"/>
</dbReference>
<dbReference type="PANTHER" id="PTHR23025:SF3">
    <property type="entry name" value="HORMONE-SENSITIVE LIPASE"/>
    <property type="match status" value="1"/>
</dbReference>